<evidence type="ECO:0000313" key="3">
    <source>
        <dbReference type="Proteomes" id="UP001283361"/>
    </source>
</evidence>
<evidence type="ECO:0000256" key="1">
    <source>
        <dbReference type="SAM" id="MobiDB-lite"/>
    </source>
</evidence>
<evidence type="ECO:0000313" key="2">
    <source>
        <dbReference type="EMBL" id="KAK3791815.1"/>
    </source>
</evidence>
<dbReference type="Proteomes" id="UP001283361">
    <property type="component" value="Unassembled WGS sequence"/>
</dbReference>
<gene>
    <name evidence="2" type="ORF">RRG08_028963</name>
</gene>
<comment type="caution">
    <text evidence="2">The sequence shown here is derived from an EMBL/GenBank/DDBJ whole genome shotgun (WGS) entry which is preliminary data.</text>
</comment>
<dbReference type="EMBL" id="JAWDGP010001430">
    <property type="protein sequence ID" value="KAK3791815.1"/>
    <property type="molecule type" value="Genomic_DNA"/>
</dbReference>
<accession>A0AAE1AQG2</accession>
<name>A0AAE1AQG2_9GAST</name>
<reference evidence="2" key="1">
    <citation type="journal article" date="2023" name="G3 (Bethesda)">
        <title>A reference genome for the long-term kleptoplast-retaining sea slug Elysia crispata morphotype clarki.</title>
        <authorList>
            <person name="Eastman K.E."/>
            <person name="Pendleton A.L."/>
            <person name="Shaikh M.A."/>
            <person name="Suttiyut T."/>
            <person name="Ogas R."/>
            <person name="Tomko P."/>
            <person name="Gavelis G."/>
            <person name="Widhalm J.R."/>
            <person name="Wisecaver J.H."/>
        </authorList>
    </citation>
    <scope>NUCLEOTIDE SEQUENCE</scope>
    <source>
        <strain evidence="2">ECLA1</strain>
    </source>
</reference>
<sequence length="86" mass="9369">MHRKTSPVAFPDTGADEDSGSWWEEQLVGPLGGAHAGRVARAEVTSECFPVGSVRERGVTLPGHGETLRLRNLLVETDKSRNKLML</sequence>
<feature type="region of interest" description="Disordered" evidence="1">
    <location>
        <begin position="1"/>
        <end position="20"/>
    </location>
</feature>
<organism evidence="2 3">
    <name type="scientific">Elysia crispata</name>
    <name type="common">lettuce slug</name>
    <dbReference type="NCBI Taxonomy" id="231223"/>
    <lineage>
        <taxon>Eukaryota</taxon>
        <taxon>Metazoa</taxon>
        <taxon>Spiralia</taxon>
        <taxon>Lophotrochozoa</taxon>
        <taxon>Mollusca</taxon>
        <taxon>Gastropoda</taxon>
        <taxon>Heterobranchia</taxon>
        <taxon>Euthyneura</taxon>
        <taxon>Panpulmonata</taxon>
        <taxon>Sacoglossa</taxon>
        <taxon>Placobranchoidea</taxon>
        <taxon>Plakobranchidae</taxon>
        <taxon>Elysia</taxon>
    </lineage>
</organism>
<protein>
    <submittedName>
        <fullName evidence="2">Uncharacterized protein</fullName>
    </submittedName>
</protein>
<dbReference type="AlphaFoldDB" id="A0AAE1AQG2"/>
<proteinExistence type="predicted"/>
<keyword evidence="3" id="KW-1185">Reference proteome</keyword>